<dbReference type="InterPro" id="IPR045340">
    <property type="entry name" value="DUF6533"/>
</dbReference>
<organism evidence="3 4">
    <name type="scientific">Rhodofomes roseus</name>
    <dbReference type="NCBI Taxonomy" id="34475"/>
    <lineage>
        <taxon>Eukaryota</taxon>
        <taxon>Fungi</taxon>
        <taxon>Dikarya</taxon>
        <taxon>Basidiomycota</taxon>
        <taxon>Agaricomycotina</taxon>
        <taxon>Agaricomycetes</taxon>
        <taxon>Polyporales</taxon>
        <taxon>Rhodofomes</taxon>
    </lineage>
</organism>
<reference evidence="3 4" key="1">
    <citation type="submission" date="2019-01" db="EMBL/GenBank/DDBJ databases">
        <title>Genome sequencing of the rare red list fungi Fomitopsis rosea.</title>
        <authorList>
            <person name="Buettner E."/>
            <person name="Kellner H."/>
        </authorList>
    </citation>
    <scope>NUCLEOTIDE SEQUENCE [LARGE SCALE GENOMIC DNA]</scope>
    <source>
        <strain evidence="3 4">DSM 105464</strain>
    </source>
</reference>
<feature type="domain" description="DUF6533" evidence="2">
    <location>
        <begin position="21"/>
        <end position="63"/>
    </location>
</feature>
<keyword evidence="1" id="KW-0472">Membrane</keyword>
<protein>
    <recommendedName>
        <fullName evidence="2">DUF6533 domain-containing protein</fullName>
    </recommendedName>
</protein>
<sequence>MDSTALGTAQHFIFVSQIHFCAMYAVTCWDWMLALPREWRYIWKTSWTPVKAAYLFCRYWVLITAPYLLWAFVVEHPLETCEKVYRVPVLLALWNQASAELILLIRTYAFFNRNKYMLAFLVSALSGVIAFQLYVASSQMLRFFIAPLAFDTIVTLITVAKAIVMRRRSGGPNSRLIQTFLREGVFYYMLISIANLVNGIFYLQPRQVMSAICIPLSVMLAPVLACHLILDLRERGAETVAQSAGTIAFTAGVSSNKSNPGSPFSGLGFVLGLHRARRHCIPMPMEGIEVAMASGVELDNMQAYGSESSVDKDVELGLGSTVSGIRVDVEKTTM</sequence>
<proteinExistence type="predicted"/>
<keyword evidence="1" id="KW-1133">Transmembrane helix</keyword>
<evidence type="ECO:0000313" key="4">
    <source>
        <dbReference type="Proteomes" id="UP000298390"/>
    </source>
</evidence>
<feature type="transmembrane region" description="Helical" evidence="1">
    <location>
        <begin position="116"/>
        <end position="135"/>
    </location>
</feature>
<dbReference type="STRING" id="34475.A0A4Y9YRF6"/>
<evidence type="ECO:0000313" key="3">
    <source>
        <dbReference type="EMBL" id="TFY64298.1"/>
    </source>
</evidence>
<comment type="caution">
    <text evidence="3">The sequence shown here is derived from an EMBL/GenBank/DDBJ whole genome shotgun (WGS) entry which is preliminary data.</text>
</comment>
<evidence type="ECO:0000259" key="2">
    <source>
        <dbReference type="Pfam" id="PF20151"/>
    </source>
</evidence>
<feature type="transmembrane region" description="Helical" evidence="1">
    <location>
        <begin position="85"/>
        <end position="104"/>
    </location>
</feature>
<dbReference type="Proteomes" id="UP000298390">
    <property type="component" value="Unassembled WGS sequence"/>
</dbReference>
<feature type="transmembrane region" description="Helical" evidence="1">
    <location>
        <begin position="12"/>
        <end position="32"/>
    </location>
</feature>
<gene>
    <name evidence="3" type="ORF">EVJ58_g2720</name>
</gene>
<feature type="transmembrane region" description="Helical" evidence="1">
    <location>
        <begin position="141"/>
        <end position="164"/>
    </location>
</feature>
<dbReference type="AlphaFoldDB" id="A0A4Y9YRF6"/>
<evidence type="ECO:0000256" key="1">
    <source>
        <dbReference type="SAM" id="Phobius"/>
    </source>
</evidence>
<feature type="transmembrane region" description="Helical" evidence="1">
    <location>
        <begin position="185"/>
        <end position="203"/>
    </location>
</feature>
<feature type="transmembrane region" description="Helical" evidence="1">
    <location>
        <begin position="209"/>
        <end position="230"/>
    </location>
</feature>
<accession>A0A4Y9YRF6</accession>
<dbReference type="Pfam" id="PF20151">
    <property type="entry name" value="DUF6533"/>
    <property type="match status" value="1"/>
</dbReference>
<feature type="transmembrane region" description="Helical" evidence="1">
    <location>
        <begin position="53"/>
        <end position="73"/>
    </location>
</feature>
<name>A0A4Y9YRF6_9APHY</name>
<keyword evidence="1" id="KW-0812">Transmembrane</keyword>
<dbReference type="EMBL" id="SEKV01000103">
    <property type="protein sequence ID" value="TFY64298.1"/>
    <property type="molecule type" value="Genomic_DNA"/>
</dbReference>